<dbReference type="RefSeq" id="WP_090703922.1">
    <property type="nucleotide sequence ID" value="NZ_FNHH01000009.1"/>
</dbReference>
<evidence type="ECO:0000313" key="4">
    <source>
        <dbReference type="Proteomes" id="UP000199226"/>
    </source>
</evidence>
<keyword evidence="4" id="KW-1185">Reference proteome</keyword>
<dbReference type="SUPFAM" id="SSF51735">
    <property type="entry name" value="NAD(P)-binding Rossmann-fold domains"/>
    <property type="match status" value="1"/>
</dbReference>
<proteinExistence type="predicted"/>
<dbReference type="Gene3D" id="3.30.360.10">
    <property type="entry name" value="Dihydrodipicolinate Reductase, domain 2"/>
    <property type="match status" value="1"/>
</dbReference>
<organism evidence="3 4">
    <name type="scientific">Daejeonella rubra</name>
    <dbReference type="NCBI Taxonomy" id="990371"/>
    <lineage>
        <taxon>Bacteria</taxon>
        <taxon>Pseudomonadati</taxon>
        <taxon>Bacteroidota</taxon>
        <taxon>Sphingobacteriia</taxon>
        <taxon>Sphingobacteriales</taxon>
        <taxon>Sphingobacteriaceae</taxon>
        <taxon>Daejeonella</taxon>
    </lineage>
</organism>
<name>A0A1G9S4F2_9SPHI</name>
<accession>A0A1G9S4F2</accession>
<evidence type="ECO:0000313" key="3">
    <source>
        <dbReference type="EMBL" id="SDM30284.1"/>
    </source>
</evidence>
<dbReference type="PANTHER" id="PTHR43818:SF11">
    <property type="entry name" value="BCDNA.GH03377"/>
    <property type="match status" value="1"/>
</dbReference>
<keyword evidence="1" id="KW-0560">Oxidoreductase</keyword>
<dbReference type="InterPro" id="IPR032459">
    <property type="entry name" value="Oxidoreduct_C"/>
</dbReference>
<dbReference type="AlphaFoldDB" id="A0A1G9S4F2"/>
<dbReference type="PROSITE" id="PS51257">
    <property type="entry name" value="PROKAR_LIPOPROTEIN"/>
    <property type="match status" value="1"/>
</dbReference>
<evidence type="ECO:0000256" key="1">
    <source>
        <dbReference type="ARBA" id="ARBA00023002"/>
    </source>
</evidence>
<dbReference type="EMBL" id="FNHH01000009">
    <property type="protein sequence ID" value="SDM30284.1"/>
    <property type="molecule type" value="Genomic_DNA"/>
</dbReference>
<dbReference type="OrthoDB" id="9785257at2"/>
<dbReference type="Gene3D" id="3.40.50.720">
    <property type="entry name" value="NAD(P)-binding Rossmann-like Domain"/>
    <property type="match status" value="1"/>
</dbReference>
<protein>
    <submittedName>
        <fullName evidence="3">Putative oxidoreductase C terminal domain-containing protein</fullName>
    </submittedName>
</protein>
<sequence>MDKEKTSFFKKSLLALSAGVLLFSFTSCQNKPKEMDKSEQKVRLITLDPGHFHAALLQKSMYEEIDSVVHVYAPDGSELENHMKLVDSYNTRSESPTSWKHEIYKGPDYLEKMFSEKAGNVVIISGNNKSKSSYISRSIDSGLNVLADKPLAIDQEGFKSLEKAFAVSKDKKVLLYDIMTERFNIYYILQRALSQDTAFFGQLEKGTPDNPAVMQESVHHFYKNVSGKPLVRPAWFFDVEQEGRGLVDITTHMVDLIQWTSFPDVTLDYKTDVKMISAKEWPTSLSLEQFQRSTQKDVFPDYLTKYVKNGTLNVMSNGEMNYTLKNVHARVGIKWNYEAPEGTGDTHYAKMRGTKANILIKQGKEQNYKPVVYLEILKSASEKELQSAIARLQSKFPGVSVIKTGNLWELAIPDKYKVPHEEHFAEVVKNYLGYLKTGELPAWEIPNMLAKYYTTTQAAEKAKSK</sequence>
<dbReference type="GO" id="GO:0016491">
    <property type="term" value="F:oxidoreductase activity"/>
    <property type="evidence" value="ECO:0007669"/>
    <property type="project" value="UniProtKB-KW"/>
</dbReference>
<dbReference type="PANTHER" id="PTHR43818">
    <property type="entry name" value="BCDNA.GH03377"/>
    <property type="match status" value="1"/>
</dbReference>
<dbReference type="InterPro" id="IPR050463">
    <property type="entry name" value="Gfo/Idh/MocA_oxidrdct_glycsds"/>
</dbReference>
<dbReference type="STRING" id="990371.SAMN05421813_10964"/>
<dbReference type="Pfam" id="PF16490">
    <property type="entry name" value="Oxidoreduct_C"/>
    <property type="match status" value="1"/>
</dbReference>
<feature type="domain" description="Putative oxidoreductase C-terminal" evidence="2">
    <location>
        <begin position="189"/>
        <end position="463"/>
    </location>
</feature>
<dbReference type="InterPro" id="IPR036291">
    <property type="entry name" value="NAD(P)-bd_dom_sf"/>
</dbReference>
<dbReference type="Proteomes" id="UP000199226">
    <property type="component" value="Unassembled WGS sequence"/>
</dbReference>
<gene>
    <name evidence="3" type="ORF">SAMN05421813_10964</name>
</gene>
<evidence type="ECO:0000259" key="2">
    <source>
        <dbReference type="Pfam" id="PF16490"/>
    </source>
</evidence>
<reference evidence="4" key="1">
    <citation type="submission" date="2016-10" db="EMBL/GenBank/DDBJ databases">
        <authorList>
            <person name="Varghese N."/>
            <person name="Submissions S."/>
        </authorList>
    </citation>
    <scope>NUCLEOTIDE SEQUENCE [LARGE SCALE GENOMIC DNA]</scope>
    <source>
        <strain evidence="4">DSM 24536</strain>
    </source>
</reference>